<dbReference type="STRING" id="1449351.RISW2_04020"/>
<keyword evidence="2" id="KW-0732">Signal</keyword>
<evidence type="ECO:0000256" key="1">
    <source>
        <dbReference type="SAM" id="MobiDB-lite"/>
    </source>
</evidence>
<comment type="caution">
    <text evidence="3">The sequence shown here is derived from an EMBL/GenBank/DDBJ whole genome shotgun (WGS) entry which is preliminary data.</text>
</comment>
<evidence type="ECO:0000313" key="4">
    <source>
        <dbReference type="Proteomes" id="UP000023430"/>
    </source>
</evidence>
<feature type="compositionally biased region" description="Basic and acidic residues" evidence="1">
    <location>
        <begin position="42"/>
        <end position="57"/>
    </location>
</feature>
<feature type="region of interest" description="Disordered" evidence="1">
    <location>
        <begin position="31"/>
        <end position="59"/>
    </location>
</feature>
<protein>
    <recommendedName>
        <fullName evidence="5">Flagellar protein FliL</fullName>
    </recommendedName>
</protein>
<reference evidence="3 4" key="1">
    <citation type="submission" date="2014-01" db="EMBL/GenBank/DDBJ databases">
        <title>Roseivivax isoporae LMG 25204 Genome Sequencing.</title>
        <authorList>
            <person name="Lai Q."/>
            <person name="Li G."/>
            <person name="Shao Z."/>
        </authorList>
    </citation>
    <scope>NUCLEOTIDE SEQUENCE [LARGE SCALE GENOMIC DNA]</scope>
    <source>
        <strain evidence="3 4">LMG 25204</strain>
    </source>
</reference>
<dbReference type="eggNOG" id="ENOG50333VG">
    <property type="taxonomic scope" value="Bacteria"/>
</dbReference>
<gene>
    <name evidence="3" type="ORF">RISW2_04020</name>
</gene>
<feature type="chain" id="PRO_5004978227" description="Flagellar protein FliL" evidence="2">
    <location>
        <begin position="18"/>
        <end position="188"/>
    </location>
</feature>
<evidence type="ECO:0000313" key="3">
    <source>
        <dbReference type="EMBL" id="ETX28885.1"/>
    </source>
</evidence>
<proteinExistence type="predicted"/>
<dbReference type="Proteomes" id="UP000023430">
    <property type="component" value="Unassembled WGS sequence"/>
</dbReference>
<name>X7F7V5_9RHOB</name>
<dbReference type="AlphaFoldDB" id="X7F7V5"/>
<dbReference type="EMBL" id="JAME01000014">
    <property type="protein sequence ID" value="ETX28885.1"/>
    <property type="molecule type" value="Genomic_DNA"/>
</dbReference>
<evidence type="ECO:0000256" key="2">
    <source>
        <dbReference type="SAM" id="SignalP"/>
    </source>
</evidence>
<evidence type="ECO:0008006" key="5">
    <source>
        <dbReference type="Google" id="ProtNLM"/>
    </source>
</evidence>
<keyword evidence="4" id="KW-1185">Reference proteome</keyword>
<accession>X7F7V5</accession>
<feature type="signal peptide" evidence="2">
    <location>
        <begin position="1"/>
        <end position="17"/>
    </location>
</feature>
<dbReference type="RefSeq" id="WP_043770331.1">
    <property type="nucleotide sequence ID" value="NZ_JAME01000014.1"/>
</dbReference>
<organism evidence="3 4">
    <name type="scientific">Roseivivax isoporae LMG 25204</name>
    <dbReference type="NCBI Taxonomy" id="1449351"/>
    <lineage>
        <taxon>Bacteria</taxon>
        <taxon>Pseudomonadati</taxon>
        <taxon>Pseudomonadota</taxon>
        <taxon>Alphaproteobacteria</taxon>
        <taxon>Rhodobacterales</taxon>
        <taxon>Roseobacteraceae</taxon>
        <taxon>Roseivivax</taxon>
    </lineage>
</organism>
<dbReference type="OrthoDB" id="7866462at2"/>
<sequence>MFRILCLLVGLPTICVAAGFGAGLVFETPNDHASTSPATRHAAQERPAPHAETHAEAPAEDADIVQAAARSDETALPKPMLEGRVIRVGRMTVPVRKARSTSYIVVEFGIAMESPEQAQAYGTLDHTIRFRDALLVELTERAKSDAFKGPAIDTEALSAHLRDALAELQPGVEDVLLLQFYKHDVPNA</sequence>